<dbReference type="GO" id="GO:0003723">
    <property type="term" value="F:RNA binding"/>
    <property type="evidence" value="ECO:0007669"/>
    <property type="project" value="InterPro"/>
</dbReference>
<comment type="similarity">
    <text evidence="1">Belongs to the class IV-like SAM-binding methyltransferase superfamily. RNA methyltransferase TrmH family.</text>
</comment>
<evidence type="ECO:0000313" key="6">
    <source>
        <dbReference type="EMBL" id="OGF40869.1"/>
    </source>
</evidence>
<dbReference type="EMBL" id="MFGO01000018">
    <property type="protein sequence ID" value="OGF40869.1"/>
    <property type="molecule type" value="Genomic_DNA"/>
</dbReference>
<evidence type="ECO:0000256" key="3">
    <source>
        <dbReference type="ARBA" id="ARBA00022679"/>
    </source>
</evidence>
<dbReference type="GO" id="GO:0008173">
    <property type="term" value="F:RNA methyltransferase activity"/>
    <property type="evidence" value="ECO:0007669"/>
    <property type="project" value="InterPro"/>
</dbReference>
<dbReference type="InterPro" id="IPR053888">
    <property type="entry name" value="MRM3-like_sub_bind"/>
</dbReference>
<feature type="domain" description="MRM3-like substrate binding" evidence="5">
    <location>
        <begin position="11"/>
        <end position="99"/>
    </location>
</feature>
<evidence type="ECO:0000259" key="5">
    <source>
        <dbReference type="Pfam" id="PF22435"/>
    </source>
</evidence>
<dbReference type="SUPFAM" id="SSF55315">
    <property type="entry name" value="L30e-like"/>
    <property type="match status" value="1"/>
</dbReference>
<dbReference type="InterPro" id="IPR029064">
    <property type="entry name" value="Ribosomal_eL30-like_sf"/>
</dbReference>
<dbReference type="CDD" id="cd18095">
    <property type="entry name" value="SpoU-like_rRNA-MTase"/>
    <property type="match status" value="1"/>
</dbReference>
<accession>A0A1F5TPW4</accession>
<dbReference type="Pfam" id="PF22435">
    <property type="entry name" value="MRM3-like_sub_bind"/>
    <property type="match status" value="1"/>
</dbReference>
<sequence>MQTYSITSISNEKIKYLKKLGMKKMRETSGEFLVENIKIIHDALKSGFEPISLFATDDILRSRNENVDFIVKKIKDIFVISKNVNKSFSSLATPSGICAVFMVCKKEIDLSKKIVYLNGVSDPGNMGTIIRTCLAFGVENLVVDEKCADVYNPKTIHAAKDAIFKINIVRDTNLKILKKIKKEMKIYATSLEKGRDIKNISLEKKCAIVFGNEACGVDEKILDISDDFIKIDMSGKIESLNVAISAGIVLFETR</sequence>
<feature type="domain" description="tRNA/rRNA methyltransferase SpoU type" evidence="4">
    <location>
        <begin position="114"/>
        <end position="251"/>
    </location>
</feature>
<dbReference type="AlphaFoldDB" id="A0A1F5TPW4"/>
<evidence type="ECO:0000256" key="2">
    <source>
        <dbReference type="ARBA" id="ARBA00022603"/>
    </source>
</evidence>
<dbReference type="PANTHER" id="PTHR43191:SF2">
    <property type="entry name" value="RRNA METHYLTRANSFERASE 3, MITOCHONDRIAL"/>
    <property type="match status" value="1"/>
</dbReference>
<dbReference type="PANTHER" id="PTHR43191">
    <property type="entry name" value="RRNA METHYLTRANSFERASE 3"/>
    <property type="match status" value="1"/>
</dbReference>
<dbReference type="Gene3D" id="3.30.1330.30">
    <property type="match status" value="1"/>
</dbReference>
<dbReference type="InterPro" id="IPR001537">
    <property type="entry name" value="SpoU_MeTrfase"/>
</dbReference>
<evidence type="ECO:0000313" key="7">
    <source>
        <dbReference type="Proteomes" id="UP000177579"/>
    </source>
</evidence>
<protein>
    <submittedName>
        <fullName evidence="6">Uncharacterized protein</fullName>
    </submittedName>
</protein>
<dbReference type="InterPro" id="IPR029026">
    <property type="entry name" value="tRNA_m1G_MTases_N"/>
</dbReference>
<proteinExistence type="inferred from homology"/>
<comment type="caution">
    <text evidence="6">The sequence shown here is derived from an EMBL/GenBank/DDBJ whole genome shotgun (WGS) entry which is preliminary data.</text>
</comment>
<evidence type="ECO:0000259" key="4">
    <source>
        <dbReference type="Pfam" id="PF00588"/>
    </source>
</evidence>
<dbReference type="InterPro" id="IPR029028">
    <property type="entry name" value="Alpha/beta_knot_MTases"/>
</dbReference>
<dbReference type="Pfam" id="PF00588">
    <property type="entry name" value="SpoU_methylase"/>
    <property type="match status" value="1"/>
</dbReference>
<keyword evidence="2" id="KW-0489">Methyltransferase</keyword>
<evidence type="ECO:0000256" key="1">
    <source>
        <dbReference type="ARBA" id="ARBA00007228"/>
    </source>
</evidence>
<dbReference type="InterPro" id="IPR051259">
    <property type="entry name" value="rRNA_Methyltransferase"/>
</dbReference>
<name>A0A1F5TPW4_9BACT</name>
<dbReference type="GO" id="GO:0032259">
    <property type="term" value="P:methylation"/>
    <property type="evidence" value="ECO:0007669"/>
    <property type="project" value="UniProtKB-KW"/>
</dbReference>
<dbReference type="GO" id="GO:0006396">
    <property type="term" value="P:RNA processing"/>
    <property type="evidence" value="ECO:0007669"/>
    <property type="project" value="InterPro"/>
</dbReference>
<dbReference type="Proteomes" id="UP000177579">
    <property type="component" value="Unassembled WGS sequence"/>
</dbReference>
<dbReference type="SUPFAM" id="SSF75217">
    <property type="entry name" value="alpha/beta knot"/>
    <property type="match status" value="1"/>
</dbReference>
<dbReference type="Gene3D" id="3.40.1280.10">
    <property type="match status" value="1"/>
</dbReference>
<keyword evidence="3" id="KW-0808">Transferase</keyword>
<reference evidence="6 7" key="1">
    <citation type="journal article" date="2016" name="Nat. Commun.">
        <title>Thousands of microbial genomes shed light on interconnected biogeochemical processes in an aquifer system.</title>
        <authorList>
            <person name="Anantharaman K."/>
            <person name="Brown C.T."/>
            <person name="Hug L.A."/>
            <person name="Sharon I."/>
            <person name="Castelle C.J."/>
            <person name="Probst A.J."/>
            <person name="Thomas B.C."/>
            <person name="Singh A."/>
            <person name="Wilkins M.J."/>
            <person name="Karaoz U."/>
            <person name="Brodie E.L."/>
            <person name="Williams K.H."/>
            <person name="Hubbard S.S."/>
            <person name="Banfield J.F."/>
        </authorList>
    </citation>
    <scope>NUCLEOTIDE SEQUENCE [LARGE SCALE GENOMIC DNA]</scope>
</reference>
<gene>
    <name evidence="6" type="ORF">A2531_03835</name>
</gene>
<organism evidence="6 7">
    <name type="scientific">Candidatus Falkowbacteria bacterium RIFOXYD2_FULL_34_120</name>
    <dbReference type="NCBI Taxonomy" id="1798007"/>
    <lineage>
        <taxon>Bacteria</taxon>
        <taxon>Candidatus Falkowiibacteriota</taxon>
    </lineage>
</organism>